<dbReference type="GO" id="GO:0006508">
    <property type="term" value="P:proteolysis"/>
    <property type="evidence" value="ECO:0007669"/>
    <property type="project" value="UniProtKB-KW"/>
</dbReference>
<dbReference type="InterPro" id="IPR000668">
    <property type="entry name" value="Peptidase_C1A_C"/>
</dbReference>
<organism evidence="8 9">
    <name type="scientific">Acer yangbiense</name>
    <dbReference type="NCBI Taxonomy" id="1000413"/>
    <lineage>
        <taxon>Eukaryota</taxon>
        <taxon>Viridiplantae</taxon>
        <taxon>Streptophyta</taxon>
        <taxon>Embryophyta</taxon>
        <taxon>Tracheophyta</taxon>
        <taxon>Spermatophyta</taxon>
        <taxon>Magnoliopsida</taxon>
        <taxon>eudicotyledons</taxon>
        <taxon>Gunneridae</taxon>
        <taxon>Pentapetalae</taxon>
        <taxon>rosids</taxon>
        <taxon>malvids</taxon>
        <taxon>Sapindales</taxon>
        <taxon>Sapindaceae</taxon>
        <taxon>Hippocastanoideae</taxon>
        <taxon>Acereae</taxon>
        <taxon>Acer</taxon>
    </lineage>
</organism>
<keyword evidence="4" id="KW-0788">Thiol protease</keyword>
<keyword evidence="5" id="KW-1015">Disulfide bond</keyword>
<dbReference type="SMART" id="SM00848">
    <property type="entry name" value="Inhibitor_I29"/>
    <property type="match status" value="1"/>
</dbReference>
<sequence length="368" mass="41301">MHGFTDDPLIQQVVSSYGHDDLLTSAEHQFSEFKKKYGKTYPTEEEEDYRFGVFISNLRLARRNQIMDPTAVHGVTKFSDLRPSEFRRHYLGSDRGQMQLPKDILKAPILSTDGLPPTINWTEKGAVTAAKNQTRNCDGCWAFSTIAVLEGAHFLANDELLNLSEQQLIDCSNKCKNPELFFQRKNIPDQICNKGCKGGHRVLAFRYIENNGVVKAEDYPFTGANNGFCNVTENSQIVASLCYFYHIKCEDQYASNLVHHGPIAVRIPIKILPQTYTGGIMCPEVNCTSNEINKITQHAVVLVGYNDGTTDKTEFSWIIKNSWGSDWGEGGFFRVCRRLLVACGNDPMAIYATAKNKTAPECPPKPLI</sequence>
<dbReference type="SMART" id="SM00645">
    <property type="entry name" value="Pept_C1"/>
    <property type="match status" value="1"/>
</dbReference>
<dbReference type="GO" id="GO:0008234">
    <property type="term" value="F:cysteine-type peptidase activity"/>
    <property type="evidence" value="ECO:0007669"/>
    <property type="project" value="UniProtKB-KW"/>
</dbReference>
<evidence type="ECO:0008006" key="10">
    <source>
        <dbReference type="Google" id="ProtNLM"/>
    </source>
</evidence>
<evidence type="ECO:0000256" key="5">
    <source>
        <dbReference type="ARBA" id="ARBA00023157"/>
    </source>
</evidence>
<dbReference type="InterPro" id="IPR013128">
    <property type="entry name" value="Peptidase_C1A"/>
</dbReference>
<name>A0A5C7H5E9_9ROSI</name>
<protein>
    <recommendedName>
        <fullName evidence="10">Peptidase C1A papain C-terminal domain-containing protein</fullName>
    </recommendedName>
</protein>
<dbReference type="Gene3D" id="3.90.70.10">
    <property type="entry name" value="Cysteine proteinases"/>
    <property type="match status" value="1"/>
</dbReference>
<accession>A0A5C7H5E9</accession>
<dbReference type="OrthoDB" id="1563290at2759"/>
<evidence type="ECO:0000256" key="3">
    <source>
        <dbReference type="ARBA" id="ARBA00022801"/>
    </source>
</evidence>
<dbReference type="InterPro" id="IPR013201">
    <property type="entry name" value="Prot_inhib_I29"/>
</dbReference>
<proteinExistence type="inferred from homology"/>
<dbReference type="Pfam" id="PF08246">
    <property type="entry name" value="Inhibitor_I29"/>
    <property type="match status" value="1"/>
</dbReference>
<evidence type="ECO:0000259" key="6">
    <source>
        <dbReference type="SMART" id="SM00645"/>
    </source>
</evidence>
<evidence type="ECO:0000313" key="9">
    <source>
        <dbReference type="Proteomes" id="UP000323000"/>
    </source>
</evidence>
<comment type="similarity">
    <text evidence="1">Belongs to the peptidase C1 family.</text>
</comment>
<keyword evidence="3" id="KW-0378">Hydrolase</keyword>
<reference evidence="9" key="1">
    <citation type="journal article" date="2019" name="Gigascience">
        <title>De novo genome assembly of the endangered Acer yangbiense, a plant species with extremely small populations endemic to Yunnan Province, China.</title>
        <authorList>
            <person name="Yang J."/>
            <person name="Wariss H.M."/>
            <person name="Tao L."/>
            <person name="Zhang R."/>
            <person name="Yun Q."/>
            <person name="Hollingsworth P."/>
            <person name="Dao Z."/>
            <person name="Luo G."/>
            <person name="Guo H."/>
            <person name="Ma Y."/>
            <person name="Sun W."/>
        </authorList>
    </citation>
    <scope>NUCLEOTIDE SEQUENCE [LARGE SCALE GENOMIC DNA]</scope>
    <source>
        <strain evidence="9">cv. Malutang</strain>
    </source>
</reference>
<gene>
    <name evidence="8" type="ORF">EZV62_021316</name>
</gene>
<keyword evidence="9" id="KW-1185">Reference proteome</keyword>
<feature type="domain" description="Peptidase C1A papain C-terminal" evidence="6">
    <location>
        <begin position="115"/>
        <end position="353"/>
    </location>
</feature>
<feature type="domain" description="Cathepsin propeptide inhibitor" evidence="7">
    <location>
        <begin position="30"/>
        <end position="86"/>
    </location>
</feature>
<evidence type="ECO:0000259" key="7">
    <source>
        <dbReference type="SMART" id="SM00848"/>
    </source>
</evidence>
<dbReference type="Proteomes" id="UP000323000">
    <property type="component" value="Chromosome 10"/>
</dbReference>
<dbReference type="InterPro" id="IPR039417">
    <property type="entry name" value="Peptidase_C1A_papain-like"/>
</dbReference>
<evidence type="ECO:0000256" key="2">
    <source>
        <dbReference type="ARBA" id="ARBA00022670"/>
    </source>
</evidence>
<dbReference type="SUPFAM" id="SSF54001">
    <property type="entry name" value="Cysteine proteinases"/>
    <property type="match status" value="1"/>
</dbReference>
<dbReference type="PANTHER" id="PTHR12411">
    <property type="entry name" value="CYSTEINE PROTEASE FAMILY C1-RELATED"/>
    <property type="match status" value="1"/>
</dbReference>
<dbReference type="InterPro" id="IPR038765">
    <property type="entry name" value="Papain-like_cys_pep_sf"/>
</dbReference>
<evidence type="ECO:0000256" key="1">
    <source>
        <dbReference type="ARBA" id="ARBA00008455"/>
    </source>
</evidence>
<dbReference type="EMBL" id="VAHF01000010">
    <property type="protein sequence ID" value="TXG52147.1"/>
    <property type="molecule type" value="Genomic_DNA"/>
</dbReference>
<dbReference type="Pfam" id="PF00112">
    <property type="entry name" value="Peptidase_C1"/>
    <property type="match status" value="1"/>
</dbReference>
<evidence type="ECO:0000313" key="8">
    <source>
        <dbReference type="EMBL" id="TXG52147.1"/>
    </source>
</evidence>
<dbReference type="PROSITE" id="PS00639">
    <property type="entry name" value="THIOL_PROTEASE_HIS"/>
    <property type="match status" value="1"/>
</dbReference>
<dbReference type="InterPro" id="IPR025660">
    <property type="entry name" value="Pept_his_AS"/>
</dbReference>
<dbReference type="CDD" id="cd02248">
    <property type="entry name" value="Peptidase_C1A"/>
    <property type="match status" value="1"/>
</dbReference>
<keyword evidence="2" id="KW-0645">Protease</keyword>
<comment type="caution">
    <text evidence="8">The sequence shown here is derived from an EMBL/GenBank/DDBJ whole genome shotgun (WGS) entry which is preliminary data.</text>
</comment>
<evidence type="ECO:0000256" key="4">
    <source>
        <dbReference type="ARBA" id="ARBA00022807"/>
    </source>
</evidence>
<dbReference type="AlphaFoldDB" id="A0A5C7H5E9"/>